<name>A0A9X2E1H9_9MICO</name>
<organism evidence="2 3">
    <name type="scientific">Rathayibacter rubneri</name>
    <dbReference type="NCBI Taxonomy" id="2950106"/>
    <lineage>
        <taxon>Bacteria</taxon>
        <taxon>Bacillati</taxon>
        <taxon>Actinomycetota</taxon>
        <taxon>Actinomycetes</taxon>
        <taxon>Micrococcales</taxon>
        <taxon>Microbacteriaceae</taxon>
        <taxon>Rathayibacter</taxon>
    </lineage>
</organism>
<evidence type="ECO:0000256" key="1">
    <source>
        <dbReference type="SAM" id="MobiDB-lite"/>
    </source>
</evidence>
<dbReference type="Proteomes" id="UP001155240">
    <property type="component" value="Unassembled WGS sequence"/>
</dbReference>
<reference evidence="2" key="1">
    <citation type="submission" date="2022-06" db="EMBL/GenBank/DDBJ databases">
        <title>Whole genome shotgun sequencing (WGS) of Rathayibacter sp. ZW T2_19, isolated from stored onions (Allium cepa).</title>
        <authorList>
            <person name="Stoll D.A."/>
            <person name="Huch M."/>
        </authorList>
    </citation>
    <scope>NUCLEOTIDE SEQUENCE</scope>
    <source>
        <strain evidence="2">ZW T2_19</strain>
    </source>
</reference>
<feature type="region of interest" description="Disordered" evidence="1">
    <location>
        <begin position="179"/>
        <end position="208"/>
    </location>
</feature>
<feature type="region of interest" description="Disordered" evidence="1">
    <location>
        <begin position="56"/>
        <end position="87"/>
    </location>
</feature>
<feature type="compositionally biased region" description="Basic and acidic residues" evidence="1">
    <location>
        <begin position="58"/>
        <end position="68"/>
    </location>
</feature>
<keyword evidence="3" id="KW-1185">Reference proteome</keyword>
<proteinExistence type="predicted"/>
<dbReference type="AlphaFoldDB" id="A0A9X2E1H9"/>
<evidence type="ECO:0000313" key="2">
    <source>
        <dbReference type="EMBL" id="MCM6762751.1"/>
    </source>
</evidence>
<dbReference type="EMBL" id="JAMRYM010000036">
    <property type="protein sequence ID" value="MCM6762751.1"/>
    <property type="molecule type" value="Genomic_DNA"/>
</dbReference>
<evidence type="ECO:0000313" key="3">
    <source>
        <dbReference type="Proteomes" id="UP001155240"/>
    </source>
</evidence>
<accession>A0A9X2E1H9</accession>
<comment type="caution">
    <text evidence="2">The sequence shown here is derived from an EMBL/GenBank/DDBJ whole genome shotgun (WGS) entry which is preliminary data.</text>
</comment>
<sequence length="208" mass="21612">MPPRPAEPVPPRDLPVFEVPAPVLGETCELDADAIEFPNPAVADFVPDLSRPRAAAFKQERTPREVPARSEVPVPVLDVDPTRPESDDAATVHDVDHAVVAPALLAPALAAGGGAVAPIIGEFCELDTDHVEFPHPNVAAFVPVEGRRRGAFGAAAAPQSTAPAEPVVAPAPVVVPEPALEPEPELMPEPQPAPVVAPEPAPNVLPEP</sequence>
<feature type="non-terminal residue" evidence="2">
    <location>
        <position position="208"/>
    </location>
</feature>
<gene>
    <name evidence="2" type="ORF">NB037_10025</name>
</gene>
<feature type="compositionally biased region" description="Pro residues" evidence="1">
    <location>
        <begin position="187"/>
        <end position="208"/>
    </location>
</feature>
<protein>
    <submittedName>
        <fullName evidence="2">Uncharacterized protein</fullName>
    </submittedName>
</protein>